<dbReference type="AlphaFoldDB" id="A0A0G1KVB2"/>
<comment type="caution">
    <text evidence="3">The sequence shown here is derived from an EMBL/GenBank/DDBJ whole genome shotgun (WGS) entry which is preliminary data.</text>
</comment>
<dbReference type="InterPro" id="IPR031304">
    <property type="entry name" value="SLT_2"/>
</dbReference>
<organism evidence="3 4">
    <name type="scientific">Candidatus Giovannonibacteria bacterium GW2011_GWA1_44_25</name>
    <dbReference type="NCBI Taxonomy" id="1618645"/>
    <lineage>
        <taxon>Bacteria</taxon>
        <taxon>Candidatus Giovannoniibacteriota</taxon>
    </lineage>
</organism>
<dbReference type="Gene3D" id="1.10.8.350">
    <property type="entry name" value="Bacterial muramidase"/>
    <property type="match status" value="1"/>
</dbReference>
<dbReference type="PANTHER" id="PTHR30163">
    <property type="entry name" value="MEMBRANE-BOUND LYTIC MUREIN TRANSGLYCOSYLASE B"/>
    <property type="match status" value="1"/>
</dbReference>
<dbReference type="Proteomes" id="UP000034087">
    <property type="component" value="Unassembled WGS sequence"/>
</dbReference>
<dbReference type="PANTHER" id="PTHR30163:SF9">
    <property type="entry name" value="MEMBRANE-BOUND LYTIC MUREIN TRANSGLYCOSYLASE B"/>
    <property type="match status" value="1"/>
</dbReference>
<feature type="compositionally biased region" description="Basic residues" evidence="1">
    <location>
        <begin position="36"/>
        <end position="52"/>
    </location>
</feature>
<dbReference type="InterPro" id="IPR023346">
    <property type="entry name" value="Lysozyme-like_dom_sf"/>
</dbReference>
<dbReference type="GO" id="GO:0008933">
    <property type="term" value="F:peptidoglycan lytic transglycosylase activity"/>
    <property type="evidence" value="ECO:0007669"/>
    <property type="project" value="TreeGrafter"/>
</dbReference>
<evidence type="ECO:0000313" key="3">
    <source>
        <dbReference type="EMBL" id="KKT60257.1"/>
    </source>
</evidence>
<dbReference type="Pfam" id="PF13406">
    <property type="entry name" value="SLT_2"/>
    <property type="match status" value="1"/>
</dbReference>
<dbReference type="SUPFAM" id="SSF53955">
    <property type="entry name" value="Lysozyme-like"/>
    <property type="match status" value="1"/>
</dbReference>
<dbReference type="Gene3D" id="1.10.530.10">
    <property type="match status" value="1"/>
</dbReference>
<protein>
    <submittedName>
        <fullName evidence="3">Membrane-bound lytic murein transglycosylase B</fullName>
    </submittedName>
</protein>
<accession>A0A0G1KVB2</accession>
<dbReference type="GO" id="GO:0009253">
    <property type="term" value="P:peptidoglycan catabolic process"/>
    <property type="evidence" value="ECO:0007669"/>
    <property type="project" value="TreeGrafter"/>
</dbReference>
<evidence type="ECO:0000256" key="1">
    <source>
        <dbReference type="SAM" id="MobiDB-lite"/>
    </source>
</evidence>
<dbReference type="EMBL" id="LCIR01000002">
    <property type="protein sequence ID" value="KKT60257.1"/>
    <property type="molecule type" value="Genomic_DNA"/>
</dbReference>
<reference evidence="3 4" key="1">
    <citation type="journal article" date="2015" name="Nature">
        <title>rRNA introns, odd ribosomes, and small enigmatic genomes across a large radiation of phyla.</title>
        <authorList>
            <person name="Brown C.T."/>
            <person name="Hug L.A."/>
            <person name="Thomas B.C."/>
            <person name="Sharon I."/>
            <person name="Castelle C.J."/>
            <person name="Singh A."/>
            <person name="Wilkins M.J."/>
            <person name="Williams K.H."/>
            <person name="Banfield J.F."/>
        </authorList>
    </citation>
    <scope>NUCLEOTIDE SEQUENCE [LARGE SCALE GENOMIC DNA]</scope>
</reference>
<gene>
    <name evidence="3" type="ORF">UW53_C0002G0009</name>
</gene>
<dbReference type="PATRIC" id="fig|1618645.3.peg.136"/>
<sequence>MKKLTLIVSIIMAFILAQIDQSRVFSHERPAQSKIIKNKNTAKKKPAPKRRPAPISSEEQLKKLLIAKLSRIFPKEEVSKIFSDERMRVDRSIFQIKPPECKLTDETSRPHTGYFDPDCGILIPKSLQRGMDFIVKHQETLDDAYEKYGVEPEVIAGILRVETNFGSYLGKHSVLTTLYTRYILTPARRNMALEQIDFFLRLAKTNGWDPFAVQGSSWGAVGLPQFMPFSYWHFAVDGDNDGKVDLCWDKEKIEECGRADAIYSVANYLAEHGWSDKVQDQRKAIASYYGTGGAYVNAVFAYARALKNLMSS</sequence>
<evidence type="ECO:0000313" key="4">
    <source>
        <dbReference type="Proteomes" id="UP000034087"/>
    </source>
</evidence>
<dbReference type="InterPro" id="IPR043426">
    <property type="entry name" value="MltB-like"/>
</dbReference>
<dbReference type="CDD" id="cd13399">
    <property type="entry name" value="Slt35-like"/>
    <property type="match status" value="1"/>
</dbReference>
<name>A0A0G1KVB2_9BACT</name>
<proteinExistence type="predicted"/>
<evidence type="ECO:0000259" key="2">
    <source>
        <dbReference type="Pfam" id="PF13406"/>
    </source>
</evidence>
<feature type="region of interest" description="Disordered" evidence="1">
    <location>
        <begin position="30"/>
        <end position="55"/>
    </location>
</feature>
<feature type="domain" description="Transglycosylase SLT" evidence="2">
    <location>
        <begin position="121"/>
        <end position="279"/>
    </location>
</feature>